<evidence type="ECO:0000256" key="2">
    <source>
        <dbReference type="SAM" id="MobiDB-lite"/>
    </source>
</evidence>
<dbReference type="PANTHER" id="PTHR33493">
    <property type="entry name" value="LATE EMBRYOGENESIS ABUNDANT PROTEIN 6-RELATED"/>
    <property type="match status" value="1"/>
</dbReference>
<dbReference type="Pfam" id="PF03760">
    <property type="entry name" value="LEA_1"/>
    <property type="match status" value="1"/>
</dbReference>
<organism evidence="3 4">
    <name type="scientific">Parasponia andersonii</name>
    <name type="common">Sponia andersonii</name>
    <dbReference type="NCBI Taxonomy" id="3476"/>
    <lineage>
        <taxon>Eukaryota</taxon>
        <taxon>Viridiplantae</taxon>
        <taxon>Streptophyta</taxon>
        <taxon>Embryophyta</taxon>
        <taxon>Tracheophyta</taxon>
        <taxon>Spermatophyta</taxon>
        <taxon>Magnoliopsida</taxon>
        <taxon>eudicotyledons</taxon>
        <taxon>Gunneridae</taxon>
        <taxon>Pentapetalae</taxon>
        <taxon>rosids</taxon>
        <taxon>fabids</taxon>
        <taxon>Rosales</taxon>
        <taxon>Cannabaceae</taxon>
        <taxon>Parasponia</taxon>
    </lineage>
</organism>
<keyword evidence="4" id="KW-1185">Reference proteome</keyword>
<dbReference type="STRING" id="3476.A0A2P5C6R7"/>
<protein>
    <submittedName>
        <fullName evidence="3">Late embryogenesis abundant protein</fullName>
    </submittedName>
</protein>
<comment type="caution">
    <text evidence="3">The sequence shown here is derived from an EMBL/GenBank/DDBJ whole genome shotgun (WGS) entry which is preliminary data.</text>
</comment>
<evidence type="ECO:0000256" key="1">
    <source>
        <dbReference type="ARBA" id="ARBA00010975"/>
    </source>
</evidence>
<dbReference type="GO" id="GO:0009793">
    <property type="term" value="P:embryo development ending in seed dormancy"/>
    <property type="evidence" value="ECO:0007669"/>
    <property type="project" value="InterPro"/>
</dbReference>
<evidence type="ECO:0000313" key="3">
    <source>
        <dbReference type="EMBL" id="PON56705.1"/>
    </source>
</evidence>
<dbReference type="EMBL" id="JXTB01000168">
    <property type="protein sequence ID" value="PON56705.1"/>
    <property type="molecule type" value="Genomic_DNA"/>
</dbReference>
<dbReference type="PANTHER" id="PTHR33493:SF29">
    <property type="entry name" value="LATE EMBRYOGENESIS ABUNDANT PROTEIN"/>
    <property type="match status" value="1"/>
</dbReference>
<evidence type="ECO:0000313" key="4">
    <source>
        <dbReference type="Proteomes" id="UP000237105"/>
    </source>
</evidence>
<proteinExistence type="inferred from homology"/>
<accession>A0A2P5C6R7</accession>
<gene>
    <name evidence="3" type="ORF">PanWU01x14_179230</name>
</gene>
<reference evidence="4" key="1">
    <citation type="submission" date="2016-06" db="EMBL/GenBank/DDBJ databases">
        <title>Parallel loss of symbiosis genes in relatives of nitrogen-fixing non-legume Parasponia.</title>
        <authorList>
            <person name="Van Velzen R."/>
            <person name="Holmer R."/>
            <person name="Bu F."/>
            <person name="Rutten L."/>
            <person name="Van Zeijl A."/>
            <person name="Liu W."/>
            <person name="Santuari L."/>
            <person name="Cao Q."/>
            <person name="Sharma T."/>
            <person name="Shen D."/>
            <person name="Roswanjaya Y."/>
            <person name="Wardhani T."/>
            <person name="Kalhor M.S."/>
            <person name="Jansen J."/>
            <person name="Van den Hoogen J."/>
            <person name="Gungor B."/>
            <person name="Hartog M."/>
            <person name="Hontelez J."/>
            <person name="Verver J."/>
            <person name="Yang W.-C."/>
            <person name="Schijlen E."/>
            <person name="Repin R."/>
            <person name="Schilthuizen M."/>
            <person name="Schranz E."/>
            <person name="Heidstra R."/>
            <person name="Miyata K."/>
            <person name="Fedorova E."/>
            <person name="Kohlen W."/>
            <person name="Bisseling T."/>
            <person name="Smit S."/>
            <person name="Geurts R."/>
        </authorList>
    </citation>
    <scope>NUCLEOTIDE SEQUENCE [LARGE SCALE GENOMIC DNA]</scope>
    <source>
        <strain evidence="4">cv. WU1-14</strain>
    </source>
</reference>
<name>A0A2P5C6R7_PARAD</name>
<dbReference type="OrthoDB" id="1935860at2759"/>
<comment type="similarity">
    <text evidence="1">Belongs to the LEA type 1 family.</text>
</comment>
<dbReference type="InterPro" id="IPR005513">
    <property type="entry name" value="LEA_1"/>
</dbReference>
<dbReference type="Proteomes" id="UP000237105">
    <property type="component" value="Unassembled WGS sequence"/>
</dbReference>
<feature type="region of interest" description="Disordered" evidence="2">
    <location>
        <begin position="1"/>
        <end position="26"/>
    </location>
</feature>
<sequence length="75" mass="8575">MQAVKEKLTDMKEMRKARAEAKAEEKEEKEMAKARMEVAHEVRLAKEADAARQMHLNKAGEAVKNEIAKHSPEMQ</sequence>
<dbReference type="AlphaFoldDB" id="A0A2P5C6R7"/>